<dbReference type="InterPro" id="IPR012337">
    <property type="entry name" value="RNaseH-like_sf"/>
</dbReference>
<dbReference type="AlphaFoldDB" id="A0A8S0VVG0"/>
<comment type="caution">
    <text evidence="2">The sequence shown here is derived from an EMBL/GenBank/DDBJ whole genome shotgun (WGS) entry which is preliminary data.</text>
</comment>
<keyword evidence="3" id="KW-1185">Reference proteome</keyword>
<dbReference type="EMBL" id="CACVBS010000041">
    <property type="protein sequence ID" value="CAA7263740.1"/>
    <property type="molecule type" value="Genomic_DNA"/>
</dbReference>
<feature type="region of interest" description="Disordered" evidence="1">
    <location>
        <begin position="183"/>
        <end position="202"/>
    </location>
</feature>
<evidence type="ECO:0000313" key="3">
    <source>
        <dbReference type="Proteomes" id="UP000467700"/>
    </source>
</evidence>
<dbReference type="OrthoDB" id="3270520at2759"/>
<accession>A0A8S0VVG0</accession>
<protein>
    <recommendedName>
        <fullName evidence="4">HAT C-terminal dimerisation domain-containing protein</fullName>
    </recommendedName>
</protein>
<evidence type="ECO:0000313" key="2">
    <source>
        <dbReference type="EMBL" id="CAA7263740.1"/>
    </source>
</evidence>
<reference evidence="2 3" key="1">
    <citation type="submission" date="2020-01" db="EMBL/GenBank/DDBJ databases">
        <authorList>
            <person name="Gupta K D."/>
        </authorList>
    </citation>
    <scope>NUCLEOTIDE SEQUENCE [LARGE SCALE GENOMIC DNA]</scope>
</reference>
<gene>
    <name evidence="2" type="ORF">AAE3_LOCUS6074</name>
</gene>
<proteinExistence type="predicted"/>
<sequence length="289" mass="31949">MARGWWRTFFKDHPLYVVNSRAADRPIEVWGNAAKDKIKVFCLGCLQHEVAVIQDHEFRHGEEDPNFSPLPPGPLTQLALHLLSICPNSASCERLFSHFGLILTKLRTRLTKKTLVNLAEYKLHIRDEYLRDNTPHSLRKRRFGVLAEKTKAATGVSTSGPLPSTPTVPSGGDVIMAEVPTAEEDPAAEAASESGQLQTPSTTQAIRDISSQLISMLDDDDDSDYVYPTGITIGSLFDFTSTHWVGSQRMSAVGSLEAEMEYYDILDLDAIGDLEPDIDICETSTCLPD</sequence>
<name>A0A8S0VVG0_CYCAE</name>
<evidence type="ECO:0008006" key="4">
    <source>
        <dbReference type="Google" id="ProtNLM"/>
    </source>
</evidence>
<organism evidence="2 3">
    <name type="scientific">Cyclocybe aegerita</name>
    <name type="common">Black poplar mushroom</name>
    <name type="synonym">Agrocybe aegerita</name>
    <dbReference type="NCBI Taxonomy" id="1973307"/>
    <lineage>
        <taxon>Eukaryota</taxon>
        <taxon>Fungi</taxon>
        <taxon>Dikarya</taxon>
        <taxon>Basidiomycota</taxon>
        <taxon>Agaricomycotina</taxon>
        <taxon>Agaricomycetes</taxon>
        <taxon>Agaricomycetidae</taxon>
        <taxon>Agaricales</taxon>
        <taxon>Agaricineae</taxon>
        <taxon>Bolbitiaceae</taxon>
        <taxon>Cyclocybe</taxon>
    </lineage>
</organism>
<dbReference type="Proteomes" id="UP000467700">
    <property type="component" value="Unassembled WGS sequence"/>
</dbReference>
<evidence type="ECO:0000256" key="1">
    <source>
        <dbReference type="SAM" id="MobiDB-lite"/>
    </source>
</evidence>
<dbReference type="SUPFAM" id="SSF53098">
    <property type="entry name" value="Ribonuclease H-like"/>
    <property type="match status" value="1"/>
</dbReference>